<dbReference type="Proteomes" id="UP000886595">
    <property type="component" value="Unassembled WGS sequence"/>
</dbReference>
<keyword evidence="2" id="KW-1185">Reference proteome</keyword>
<dbReference type="InterPro" id="IPR055314">
    <property type="entry name" value="At2g29880-like"/>
</dbReference>
<protein>
    <submittedName>
        <fullName evidence="1">Uncharacterized protein</fullName>
    </submittedName>
</protein>
<dbReference type="AlphaFoldDB" id="A0A8X7S6R1"/>
<gene>
    <name evidence="1" type="ORF">Bca52824_036227</name>
</gene>
<organism evidence="1 2">
    <name type="scientific">Brassica carinata</name>
    <name type="common">Ethiopian mustard</name>
    <name type="synonym">Abyssinian cabbage</name>
    <dbReference type="NCBI Taxonomy" id="52824"/>
    <lineage>
        <taxon>Eukaryota</taxon>
        <taxon>Viridiplantae</taxon>
        <taxon>Streptophyta</taxon>
        <taxon>Embryophyta</taxon>
        <taxon>Tracheophyta</taxon>
        <taxon>Spermatophyta</taxon>
        <taxon>Magnoliopsida</taxon>
        <taxon>eudicotyledons</taxon>
        <taxon>Gunneridae</taxon>
        <taxon>Pentapetalae</taxon>
        <taxon>rosids</taxon>
        <taxon>malvids</taxon>
        <taxon>Brassicales</taxon>
        <taxon>Brassicaceae</taxon>
        <taxon>Brassiceae</taxon>
        <taxon>Brassica</taxon>
    </lineage>
</organism>
<dbReference type="PANTHER" id="PTHR47864:SF12">
    <property type="entry name" value="MYB_SANT-LIKE DOMAIN-CONTAINING PROTEIN"/>
    <property type="match status" value="1"/>
</dbReference>
<evidence type="ECO:0000313" key="1">
    <source>
        <dbReference type="EMBL" id="KAG2299755.1"/>
    </source>
</evidence>
<proteinExistence type="predicted"/>
<accession>A0A8X7S6R1</accession>
<dbReference type="EMBL" id="JAAMPC010000008">
    <property type="protein sequence ID" value="KAG2299755.1"/>
    <property type="molecule type" value="Genomic_DNA"/>
</dbReference>
<name>A0A8X7S6R1_BRACI</name>
<comment type="caution">
    <text evidence="1">The sequence shown here is derived from an EMBL/GenBank/DDBJ whole genome shotgun (WGS) entry which is preliminary data.</text>
</comment>
<reference evidence="1 2" key="1">
    <citation type="submission" date="2020-02" db="EMBL/GenBank/DDBJ databases">
        <authorList>
            <person name="Ma Q."/>
            <person name="Huang Y."/>
            <person name="Song X."/>
            <person name="Pei D."/>
        </authorList>
    </citation>
    <scope>NUCLEOTIDE SEQUENCE [LARGE SCALE GENOMIC DNA]</scope>
    <source>
        <strain evidence="1">Sxm20200214</strain>
        <tissue evidence="1">Leaf</tissue>
    </source>
</reference>
<sequence>MRWKQENPHNQARAGYFPWTSQESQLLMRLLVYGIRRGWRDSNGSMTKATVEAKILPGHPNQEYLQKTLLKILKTYKSFLKVLQQGETTQLD</sequence>
<dbReference type="PANTHER" id="PTHR47864">
    <property type="entry name" value="TRANSMEMBRANE PROTEIN"/>
    <property type="match status" value="1"/>
</dbReference>
<dbReference type="OrthoDB" id="1926988at2759"/>
<evidence type="ECO:0000313" key="2">
    <source>
        <dbReference type="Proteomes" id="UP000886595"/>
    </source>
</evidence>